<comment type="similarity">
    <text evidence="1">Belongs to the bacterial solute-binding protein 9 family.</text>
</comment>
<dbReference type="Gene3D" id="3.40.50.1980">
    <property type="entry name" value="Nitrogenase molybdenum iron protein domain"/>
    <property type="match status" value="2"/>
</dbReference>
<reference evidence="8" key="1">
    <citation type="journal article" date="2019" name="Int. J. Syst. Evol. Microbiol.">
        <title>The Global Catalogue of Microorganisms (GCM) 10K type strain sequencing project: providing services to taxonomists for standard genome sequencing and annotation.</title>
        <authorList>
            <consortium name="The Broad Institute Genomics Platform"/>
            <consortium name="The Broad Institute Genome Sequencing Center for Infectious Disease"/>
            <person name="Wu L."/>
            <person name="Ma J."/>
        </authorList>
    </citation>
    <scope>NUCLEOTIDE SEQUENCE [LARGE SCALE GENOMIC DNA]</scope>
    <source>
        <strain evidence="8">KCTC 42424</strain>
    </source>
</reference>
<sequence>MNNLLFALIMVLSLAPLARLHADEPRVLATVHPLTLMAASLVDNPQTLIPGNVTPHDFAFRPSDMRRLQQAEIVIWSGAANEPYMPRLIKRWPQKHWIDVSVFADPHAGHTHAPGQQDDTHHQDGHWWFDPQVMLKAQQQLAAILGLSPEPFRQQVMEQLQRSEQQLRPLRQQGFFVFHQAYDRWVDYFDLNQLGAFTISPQQKPGLRTLNAMRQQLEQHQLSCVFTEPQFSSALVSSVIGELPVQTVELDPLGRHISVTKRGYAEFLNDLTQRFVRCLTPPQH</sequence>
<dbReference type="InterPro" id="IPR006127">
    <property type="entry name" value="ZnuA-like"/>
</dbReference>
<keyword evidence="5" id="KW-0862">Zinc</keyword>
<proteinExistence type="inferred from homology"/>
<evidence type="ECO:0000256" key="6">
    <source>
        <dbReference type="SAM" id="SignalP"/>
    </source>
</evidence>
<dbReference type="Pfam" id="PF01297">
    <property type="entry name" value="ZnuA"/>
    <property type="match status" value="1"/>
</dbReference>
<evidence type="ECO:0000313" key="8">
    <source>
        <dbReference type="Proteomes" id="UP001595722"/>
    </source>
</evidence>
<dbReference type="Proteomes" id="UP001595722">
    <property type="component" value="Unassembled WGS sequence"/>
</dbReference>
<name>A0ABV7VP85_9GAMM</name>
<evidence type="ECO:0000256" key="1">
    <source>
        <dbReference type="ARBA" id="ARBA00011028"/>
    </source>
</evidence>
<keyword evidence="8" id="KW-1185">Reference proteome</keyword>
<gene>
    <name evidence="7" type="ORF">ACFOMG_03980</name>
</gene>
<dbReference type="InterPro" id="IPR050492">
    <property type="entry name" value="Bact_metal-bind_prot9"/>
</dbReference>
<keyword evidence="5" id="KW-0406">Ion transport</keyword>
<feature type="chain" id="PRO_5046752201" description="High-affinity zinc uptake system protein ZnuA" evidence="6">
    <location>
        <begin position="23"/>
        <end position="284"/>
    </location>
</feature>
<dbReference type="SUPFAM" id="SSF53807">
    <property type="entry name" value="Helical backbone' metal receptor"/>
    <property type="match status" value="1"/>
</dbReference>
<dbReference type="EMBL" id="JBHRYB010000003">
    <property type="protein sequence ID" value="MFC3679269.1"/>
    <property type="molecule type" value="Genomic_DNA"/>
</dbReference>
<keyword evidence="5" id="KW-0864">Zinc transport</keyword>
<keyword evidence="3" id="KW-0813">Transport</keyword>
<evidence type="ECO:0000256" key="5">
    <source>
        <dbReference type="ARBA" id="ARBA00022906"/>
    </source>
</evidence>
<accession>A0ABV7VP85</accession>
<protein>
    <recommendedName>
        <fullName evidence="2">High-affinity zinc uptake system protein ZnuA</fullName>
    </recommendedName>
</protein>
<evidence type="ECO:0000313" key="7">
    <source>
        <dbReference type="EMBL" id="MFC3679269.1"/>
    </source>
</evidence>
<feature type="signal peptide" evidence="6">
    <location>
        <begin position="1"/>
        <end position="22"/>
    </location>
</feature>
<comment type="caution">
    <text evidence="7">The sequence shown here is derived from an EMBL/GenBank/DDBJ whole genome shotgun (WGS) entry which is preliminary data.</text>
</comment>
<dbReference type="PANTHER" id="PTHR42953:SF3">
    <property type="entry name" value="HIGH-AFFINITY ZINC UPTAKE SYSTEM PROTEIN ZNUA"/>
    <property type="match status" value="1"/>
</dbReference>
<keyword evidence="4 6" id="KW-0732">Signal</keyword>
<evidence type="ECO:0000256" key="2">
    <source>
        <dbReference type="ARBA" id="ARBA00015915"/>
    </source>
</evidence>
<evidence type="ECO:0000256" key="3">
    <source>
        <dbReference type="ARBA" id="ARBA00022448"/>
    </source>
</evidence>
<dbReference type="PANTHER" id="PTHR42953">
    <property type="entry name" value="HIGH-AFFINITY ZINC UPTAKE SYSTEM PROTEIN ZNUA-RELATED"/>
    <property type="match status" value="1"/>
</dbReference>
<organism evidence="7 8">
    <name type="scientific">Bacterioplanoides pacificum</name>
    <dbReference type="NCBI Taxonomy" id="1171596"/>
    <lineage>
        <taxon>Bacteria</taxon>
        <taxon>Pseudomonadati</taxon>
        <taxon>Pseudomonadota</taxon>
        <taxon>Gammaproteobacteria</taxon>
        <taxon>Oceanospirillales</taxon>
        <taxon>Oceanospirillaceae</taxon>
        <taxon>Bacterioplanoides</taxon>
    </lineage>
</organism>
<evidence type="ECO:0000256" key="4">
    <source>
        <dbReference type="ARBA" id="ARBA00022729"/>
    </source>
</evidence>
<dbReference type="RefSeq" id="WP_376864925.1">
    <property type="nucleotide sequence ID" value="NZ_JBHRYB010000003.1"/>
</dbReference>